<proteinExistence type="predicted"/>
<comment type="caution">
    <text evidence="3">The sequence shown here is derived from an EMBL/GenBank/DDBJ whole genome shotgun (WGS) entry which is preliminary data.</text>
</comment>
<name>A0A0J9XD91_GEOCN</name>
<feature type="transmembrane region" description="Helical" evidence="2">
    <location>
        <begin position="85"/>
        <end position="105"/>
    </location>
</feature>
<dbReference type="InterPro" id="IPR040410">
    <property type="entry name" value="UPF0658_Golgi"/>
</dbReference>
<feature type="transmembrane region" description="Helical" evidence="2">
    <location>
        <begin position="265"/>
        <end position="286"/>
    </location>
</feature>
<dbReference type="PANTHER" id="PTHR34391:SF1">
    <property type="entry name" value="UPF0658 GOLGI APPARATUS MEMBRANE PROTEIN C1952.10C-RELATED"/>
    <property type="match status" value="1"/>
</dbReference>
<evidence type="ECO:0000313" key="4">
    <source>
        <dbReference type="Proteomes" id="UP000242525"/>
    </source>
</evidence>
<feature type="transmembrane region" description="Helical" evidence="2">
    <location>
        <begin position="111"/>
        <end position="129"/>
    </location>
</feature>
<organism evidence="3 4">
    <name type="scientific">Geotrichum candidum</name>
    <name type="common">Oospora lactis</name>
    <name type="synonym">Dipodascus geotrichum</name>
    <dbReference type="NCBI Taxonomy" id="1173061"/>
    <lineage>
        <taxon>Eukaryota</taxon>
        <taxon>Fungi</taxon>
        <taxon>Dikarya</taxon>
        <taxon>Ascomycota</taxon>
        <taxon>Saccharomycotina</taxon>
        <taxon>Dipodascomycetes</taxon>
        <taxon>Dipodascales</taxon>
        <taxon>Dipodascaceae</taxon>
        <taxon>Geotrichum</taxon>
    </lineage>
</organism>
<dbReference type="Proteomes" id="UP000242525">
    <property type="component" value="Unassembled WGS sequence"/>
</dbReference>
<keyword evidence="2" id="KW-0812">Transmembrane</keyword>
<dbReference type="OrthoDB" id="2448307at2759"/>
<gene>
    <name evidence="3" type="ORF">BN980_GECA10s01594g</name>
</gene>
<sequence>MSFSQRVTKASTYNPSAQGAAKPIIPRSLWAWLYLLSSVVFNITIVTMEALIFAWFQSIADDKGKCTAGSDHCTPEQILAQTTPIYLALFLFAGVYQIIIGLWALRQRNTVQLLFLVFFTVAMLIYSGIQFDQIRDSTSFFTPSESTRFLSGAIVEQLLITVMCVTVAECIVQGFLTYKLYREFTWDIFKSFGAGMNLKNALRDYLLFESLIIFDFFFFIGFTLQFIIVVLQTKDIEFALTIVVIPLTIVVLITAVLSMKREFRPGIIGFILLCFAAMAYFLFKLVRLYTATDQKRERFKRAQKTLTVFAAITLVFLILTIVASIKCMANFGIGLKETHLQRHNDRKQRQQLRRKKTLYLKGDTESQTRLHPSASRSDVHSSQISLDTLSTHLEREQRMIID</sequence>
<dbReference type="AlphaFoldDB" id="A0A0J9XD91"/>
<dbReference type="GO" id="GO:0005794">
    <property type="term" value="C:Golgi apparatus"/>
    <property type="evidence" value="ECO:0007669"/>
    <property type="project" value="TreeGrafter"/>
</dbReference>
<evidence type="ECO:0000256" key="1">
    <source>
        <dbReference type="SAM" id="MobiDB-lite"/>
    </source>
</evidence>
<evidence type="ECO:0000256" key="2">
    <source>
        <dbReference type="SAM" id="Phobius"/>
    </source>
</evidence>
<keyword evidence="2" id="KW-0472">Membrane</keyword>
<feature type="transmembrane region" description="Helical" evidence="2">
    <location>
        <begin position="205"/>
        <end position="231"/>
    </location>
</feature>
<dbReference type="PANTHER" id="PTHR34391">
    <property type="entry name" value="UPF0658 GOLGI APPARATUS MEMBRANE PROTEIN C1952.10C-RELATED"/>
    <property type="match status" value="1"/>
</dbReference>
<keyword evidence="2" id="KW-1133">Transmembrane helix</keyword>
<protein>
    <submittedName>
        <fullName evidence="3">Uncharacterized protein</fullName>
    </submittedName>
</protein>
<dbReference type="EMBL" id="CCBN010000010">
    <property type="protein sequence ID" value="CDO55209.1"/>
    <property type="molecule type" value="Genomic_DNA"/>
</dbReference>
<reference evidence="3" key="1">
    <citation type="submission" date="2014-03" db="EMBL/GenBank/DDBJ databases">
        <authorList>
            <person name="Casaregola S."/>
        </authorList>
    </citation>
    <scope>NUCLEOTIDE SEQUENCE [LARGE SCALE GENOMIC DNA]</scope>
    <source>
        <strain evidence="3">CLIB 918</strain>
    </source>
</reference>
<feature type="compositionally biased region" description="Polar residues" evidence="1">
    <location>
        <begin position="369"/>
        <end position="383"/>
    </location>
</feature>
<feature type="transmembrane region" description="Helical" evidence="2">
    <location>
        <begin position="149"/>
        <end position="176"/>
    </location>
</feature>
<accession>A0A0J9XD91</accession>
<feature type="transmembrane region" description="Helical" evidence="2">
    <location>
        <begin position="31"/>
        <end position="56"/>
    </location>
</feature>
<evidence type="ECO:0000313" key="3">
    <source>
        <dbReference type="EMBL" id="CDO55209.1"/>
    </source>
</evidence>
<feature type="transmembrane region" description="Helical" evidence="2">
    <location>
        <begin position="306"/>
        <end position="325"/>
    </location>
</feature>
<feature type="transmembrane region" description="Helical" evidence="2">
    <location>
        <begin position="238"/>
        <end position="259"/>
    </location>
</feature>
<feature type="region of interest" description="Disordered" evidence="1">
    <location>
        <begin position="363"/>
        <end position="383"/>
    </location>
</feature>
<keyword evidence="4" id="KW-1185">Reference proteome</keyword>